<comment type="caution">
    <text evidence="2">The sequence shown here is derived from an EMBL/GenBank/DDBJ whole genome shotgun (WGS) entry which is preliminary data.</text>
</comment>
<protein>
    <recommendedName>
        <fullName evidence="1">Endonuclease/exonuclease/phosphatase domain-containing protein</fullName>
    </recommendedName>
</protein>
<feature type="domain" description="Endonuclease/exonuclease/phosphatase" evidence="1">
    <location>
        <begin position="2"/>
        <end position="136"/>
    </location>
</feature>
<dbReference type="Pfam" id="PF03372">
    <property type="entry name" value="Exo_endo_phos"/>
    <property type="match status" value="1"/>
</dbReference>
<name>A0A316G307_9RHOB</name>
<evidence type="ECO:0000313" key="3">
    <source>
        <dbReference type="Proteomes" id="UP000245390"/>
    </source>
</evidence>
<gene>
    <name evidence="2" type="ORF">C8D95_109130</name>
</gene>
<organism evidence="2 3">
    <name type="scientific">Silicimonas algicola</name>
    <dbReference type="NCBI Taxonomy" id="1826607"/>
    <lineage>
        <taxon>Bacteria</taxon>
        <taxon>Pseudomonadati</taxon>
        <taxon>Pseudomonadota</taxon>
        <taxon>Alphaproteobacteria</taxon>
        <taxon>Rhodobacterales</taxon>
        <taxon>Paracoccaceae</taxon>
    </lineage>
</organism>
<dbReference type="AlphaFoldDB" id="A0A316G307"/>
<dbReference type="GO" id="GO:0003824">
    <property type="term" value="F:catalytic activity"/>
    <property type="evidence" value="ECO:0007669"/>
    <property type="project" value="InterPro"/>
</dbReference>
<proteinExistence type="predicted"/>
<dbReference type="InterPro" id="IPR005135">
    <property type="entry name" value="Endo/exonuclease/phosphatase"/>
</dbReference>
<evidence type="ECO:0000313" key="2">
    <source>
        <dbReference type="EMBL" id="PWK55042.1"/>
    </source>
</evidence>
<dbReference type="InterPro" id="IPR036691">
    <property type="entry name" value="Endo/exonu/phosph_ase_sf"/>
</dbReference>
<accession>A0A316G307</accession>
<sequence>MVAVLKEVDADAVLLLDIDWDLGGVTLNALADQVGGYPHRLALRPNRGMDSGLDLDGDGRLGGPGDAQGWGEYAGQGGMAILSRRPVAMEEVRDFTGLSWTDLPGHRAPNGTPEAQRLSTTGHWDVPLILADGTRLHLLAWHATPPAFEARNVARNRDETLF</sequence>
<reference evidence="2 3" key="1">
    <citation type="submission" date="2018-05" db="EMBL/GenBank/DDBJ databases">
        <title>Genomic Encyclopedia of Type Strains, Phase IV (KMG-IV): sequencing the most valuable type-strain genomes for metagenomic binning, comparative biology and taxonomic classification.</title>
        <authorList>
            <person name="Goeker M."/>
        </authorList>
    </citation>
    <scope>NUCLEOTIDE SEQUENCE [LARGE SCALE GENOMIC DNA]</scope>
    <source>
        <strain evidence="2 3">DSM 103371</strain>
    </source>
</reference>
<evidence type="ECO:0000259" key="1">
    <source>
        <dbReference type="Pfam" id="PF03372"/>
    </source>
</evidence>
<dbReference type="EMBL" id="QGGV01000009">
    <property type="protein sequence ID" value="PWK55042.1"/>
    <property type="molecule type" value="Genomic_DNA"/>
</dbReference>
<dbReference type="Proteomes" id="UP000245390">
    <property type="component" value="Unassembled WGS sequence"/>
</dbReference>
<dbReference type="SUPFAM" id="SSF56219">
    <property type="entry name" value="DNase I-like"/>
    <property type="match status" value="1"/>
</dbReference>
<keyword evidence="3" id="KW-1185">Reference proteome</keyword>